<feature type="transmembrane region" description="Helical" evidence="2">
    <location>
        <begin position="1952"/>
        <end position="1975"/>
    </location>
</feature>
<evidence type="ECO:0000313" key="4">
    <source>
        <dbReference type="EMBL" id="GMI20834.1"/>
    </source>
</evidence>
<evidence type="ECO:0000259" key="3">
    <source>
        <dbReference type="PROSITE" id="PS50848"/>
    </source>
</evidence>
<feature type="transmembrane region" description="Helical" evidence="2">
    <location>
        <begin position="1987"/>
        <end position="2006"/>
    </location>
</feature>
<dbReference type="InterPro" id="IPR023393">
    <property type="entry name" value="START-like_dom_sf"/>
</dbReference>
<dbReference type="Gene3D" id="3.30.530.20">
    <property type="match status" value="3"/>
</dbReference>
<feature type="compositionally biased region" description="Low complexity" evidence="1">
    <location>
        <begin position="2169"/>
        <end position="2178"/>
    </location>
</feature>
<feature type="compositionally biased region" description="Gly residues" evidence="1">
    <location>
        <begin position="2185"/>
        <end position="2195"/>
    </location>
</feature>
<keyword evidence="5" id="KW-1185">Reference proteome</keyword>
<dbReference type="InterPro" id="IPR002913">
    <property type="entry name" value="START_lipid-bd_dom"/>
</dbReference>
<dbReference type="PROSITE" id="PS50848">
    <property type="entry name" value="START"/>
    <property type="match status" value="1"/>
</dbReference>
<keyword evidence="2" id="KW-0472">Membrane</keyword>
<dbReference type="EMBL" id="BRYB01005131">
    <property type="protein sequence ID" value="GMI20834.1"/>
    <property type="molecule type" value="Genomic_DNA"/>
</dbReference>
<feature type="transmembrane region" description="Helical" evidence="2">
    <location>
        <begin position="2012"/>
        <end position="2032"/>
    </location>
</feature>
<proteinExistence type="predicted"/>
<dbReference type="PANTHER" id="PTHR19308">
    <property type="entry name" value="PHOSPHATIDYLCHOLINE TRANSFER PROTEIN"/>
    <property type="match status" value="1"/>
</dbReference>
<accession>A0ABQ6M773</accession>
<evidence type="ECO:0000313" key="5">
    <source>
        <dbReference type="Proteomes" id="UP001165060"/>
    </source>
</evidence>
<feature type="transmembrane region" description="Helical" evidence="2">
    <location>
        <begin position="1778"/>
        <end position="1799"/>
    </location>
</feature>
<organism evidence="4 5">
    <name type="scientific">Tetraparma gracilis</name>
    <dbReference type="NCBI Taxonomy" id="2962635"/>
    <lineage>
        <taxon>Eukaryota</taxon>
        <taxon>Sar</taxon>
        <taxon>Stramenopiles</taxon>
        <taxon>Ochrophyta</taxon>
        <taxon>Bolidophyceae</taxon>
        <taxon>Parmales</taxon>
        <taxon>Triparmaceae</taxon>
        <taxon>Tetraparma</taxon>
    </lineage>
</organism>
<feature type="transmembrane region" description="Helical" evidence="2">
    <location>
        <begin position="2044"/>
        <end position="2067"/>
    </location>
</feature>
<gene>
    <name evidence="4" type="ORF">TeGR_g1268</name>
</gene>
<feature type="region of interest" description="Disordered" evidence="1">
    <location>
        <begin position="2158"/>
        <end position="2195"/>
    </location>
</feature>
<evidence type="ECO:0000256" key="1">
    <source>
        <dbReference type="SAM" id="MobiDB-lite"/>
    </source>
</evidence>
<name>A0ABQ6M773_9STRA</name>
<keyword evidence="2" id="KW-1133">Transmembrane helix</keyword>
<comment type="caution">
    <text evidence="4">The sequence shown here is derived from an EMBL/GenBank/DDBJ whole genome shotgun (WGS) entry which is preliminary data.</text>
</comment>
<reference evidence="4 5" key="1">
    <citation type="journal article" date="2023" name="Commun. Biol.">
        <title>Genome analysis of Parmales, the sister group of diatoms, reveals the evolutionary specialization of diatoms from phago-mixotrophs to photoautotrophs.</title>
        <authorList>
            <person name="Ban H."/>
            <person name="Sato S."/>
            <person name="Yoshikawa S."/>
            <person name="Yamada K."/>
            <person name="Nakamura Y."/>
            <person name="Ichinomiya M."/>
            <person name="Sato N."/>
            <person name="Blanc-Mathieu R."/>
            <person name="Endo H."/>
            <person name="Kuwata A."/>
            <person name="Ogata H."/>
        </authorList>
    </citation>
    <scope>NUCLEOTIDE SEQUENCE [LARGE SCALE GENOMIC DNA]</scope>
</reference>
<evidence type="ECO:0000256" key="2">
    <source>
        <dbReference type="SAM" id="Phobius"/>
    </source>
</evidence>
<sequence>MALAPYHDCPPNDQTRAIGVEMSALSKLVETKFWGCYRISALAPSVCRVTLVMNADMWGSIPQMAQRWSMKRVLGPVAMIQDRYLSFKEPTGDLVVVFEALPDSTTVDYGANLKVVRAKTTGVVRFEPINDGSQCEVTLIQHGDAGGFVPMQVVVAKISQALSGVAEMRELFQRDDAVDKPERDKLAGVIERKPQVYDDQENVLIERVQSKFSGLKDDSLEPLESPDLFVKMRIGHAEAMNKRFAARYAWFRPMMDTVAQRLLESVSWGLKMRLYTGAGLSTMDLLTDLYMIYTSEMELTFTKVFELVCESIPGATGCQYVQSKFLREGDENKKAVFKYNKKQWLSIRGDVKVWTLENWGRWEEEKPEWFTDAWRASLENDMIPAASLRTLRGAGSSRRRSSLGEAMGLVVVKEVADDEAVEDVDAAEVEPVDAANKDTTTDFPAACYKGRPLFDRSLAITTRRRFELSTHSQDLLECAVQQCTMRIHAEVSEVASVLLKHLKLAYASKLDSAELGDVVEAVGVGGSFKGAREEPEEVMNSAPLAAALPRSFNDVDDEDEVRESDNGGGQDAAVEAQLHEEPLHHAATASFTRSVPHVSTEPLTFELSLSPLSPSSPSSVSIEFCPPPSTSFLPHATSGTFVISPAPHGTCILTMAASMKCAGLDAAPPPPGAAATTTGLLPRANAELPLDRKHAHDLLDDVLSLLPSLSAHFDRSDEIDEKVYEELADHFASSSVKISKHEHELADASFEYDYGKRWRRIPGTVKSPVSYFRALSTGESAWGKAEGDVDVSAARVLAYLWHNMCYERTKPKATNDLLHLAVDVPNSHSMFQVVESKIPLATNRVFACMWSWHREANDNFVVALTSIQDLPFSSEKLHSVLGGSIPDRAMNSLIKRSLNIVKSVQDKYERSGKVVDTELRSKFLAPPSEFQEDQAQVVERCLKLEADTNAECGQPWVKLKSPALVDLWMQHSSAGAGERNIATGKAMCVLDAPALLALSWWAMQCSRQNTKVSMDEGNPARIILSRASLHDMAWATVKKMPFPLHNREFVGRQLCFMDNAGRLVVAFEPPREEVVVDYGRKMNAVRGRATGFLRFTPIEGNTQCKLELYQQVDAGGRIPVFVVNSKAGQALSPVADMREQFQRDDEVDVVERGRLAATIRDERQVYEAAEEQLNTHVQDKLGGLKEEGFKELDSPDHNVKMHSTLVEGSSTVVLRASTIVDAPIAEVAAWEMAKMSRENMKVHDQDGGLGRNLLKINNHQKIYHVVYDLSIPRFLPRQWVAMIVWKWEEDKKELTVASDSVEHIKFPERKEYLRASGSALYKYKRMADVEGKEQTKVTWTQQVDLGGAIPKWAQNRQGVGQLMYLSSMRKRFDKSVEIDAASSLRLASIIRAHDGDYTNEENQGIDAGKDRLKMFERMKTKDLKMESPSTEAKVAFEDNDSHAWGRATTTVRAEPTEVLAYVLDFLKRSIQTSDQVETTMNLVNEHNRELYVRYKSNLIRSRDFYSRQVWRKEADGSLMVVATPMESEEHPKLPNVVRGRFPLAMKLVKEAEGTKVKYLIQIDFGGSVPAQVTNSYMGRSLTYVTKMQQHFQKRRGLEVFTAQDGRLVGDALCTRTEAEEHRDKGKTAAAARVREMFGSYAGLKEAGGRFVFLPQLITAAAENSLSLGAGVKKRLDQLEEADGRKIGQALASTLAGTKMGPVVAVDRWIKRYPALVEMDKQEKWFRPMMEAMARRLVDEVGWAAKRRLFVGAALSTVDMVTDVQVIVEYLNTPGKKAYAYPLMGMVGTCLFFQLLMVFVQNRKAPKAKMAKEVLIVLSGLKPGFDAYQVAKGAEQSAGAVVDPSGELAFTKGVEMVAESIPGCILQFYVLLKTLKGTGGASTSSITSLLISALSTGYSSATITWDFDTGPLRRRNDPEFYGMIPDGVRGNVVFLCMILNSAMLLLVRSLSYALLMLVNPAYVLYYALGDTAFFFLQKAARGDFKYFANVDGLAGLLIFDLLIQLVMKTIVDFTGLVLALGASLGATAIYFGSMEKNEGVMSESVAWILVASLVGSVVGVALLFLLLIDSKYKRTFYSTDTSKEWLCNDFTKEGASDANKMSIHKRRRAKWKHIREEVKEWTLANWERIDGENEAWFTPALKAQVDDDMIPAAVLRKMKMSGGGSRRRSSMSQRLMGEGSAREAEGGGGGGDVRKS</sequence>
<dbReference type="SUPFAM" id="SSF55961">
    <property type="entry name" value="Bet v1-like"/>
    <property type="match status" value="3"/>
</dbReference>
<feature type="domain" description="START" evidence="3">
    <location>
        <begin position="1230"/>
        <end position="1352"/>
    </location>
</feature>
<protein>
    <recommendedName>
        <fullName evidence="3">START domain-containing protein</fullName>
    </recommendedName>
</protein>
<dbReference type="PANTHER" id="PTHR19308:SF14">
    <property type="entry name" value="START DOMAIN-CONTAINING PROTEIN"/>
    <property type="match status" value="1"/>
</dbReference>
<dbReference type="InterPro" id="IPR051213">
    <property type="entry name" value="START_lipid_transfer"/>
</dbReference>
<dbReference type="CDD" id="cd00177">
    <property type="entry name" value="START"/>
    <property type="match status" value="2"/>
</dbReference>
<keyword evidence="2" id="KW-0812">Transmembrane</keyword>
<dbReference type="Pfam" id="PF01852">
    <property type="entry name" value="START"/>
    <property type="match status" value="2"/>
</dbReference>
<dbReference type="Proteomes" id="UP001165060">
    <property type="component" value="Unassembled WGS sequence"/>
</dbReference>